<dbReference type="AlphaFoldDB" id="S5DQU3"/>
<feature type="domain" description="Polymerase/histidinol phosphatase N-terminal" evidence="1">
    <location>
        <begin position="3"/>
        <end position="61"/>
    </location>
</feature>
<protein>
    <submittedName>
        <fullName evidence="2">Putative metal-dependent phosphoesterases (PHP family)</fullName>
    </submittedName>
</protein>
<sequence>MSIDLHIHSKNSDGTDSIDEIVSKSKDQQLQAISITDHEYLSEVNAEGIEIISGVEMSVSWNDLDSQNPYSGIHLLIYFLKKNTPLDKMLFKIREDKKNRNYVILDNLKNIGIEIEKDELKNFETKVPGRPHIANLMKSKGYVSTLNEAFQKYLGNGKVGDSRIHQNQIADVIQVAKESKSLIFLAHPHTLVSNKNYSFSKNWHDQSFFEILEKLKSLGIDGVETYYSSYSKSTSNSLEEITNSLNLLRSGGSDYHGMNKPNINIGFGYENNHLNIPYDLIEKMKEKHAEL</sequence>
<dbReference type="EMBL" id="KC811148">
    <property type="protein sequence ID" value="AGQ20008.1"/>
    <property type="molecule type" value="Genomic_DNA"/>
</dbReference>
<name>S5DQU3_9ACTN</name>
<evidence type="ECO:0000259" key="1">
    <source>
        <dbReference type="SMART" id="SM00481"/>
    </source>
</evidence>
<dbReference type="PANTHER" id="PTHR42924">
    <property type="entry name" value="EXONUCLEASE"/>
    <property type="match status" value="1"/>
</dbReference>
<accession>S5DQU3</accession>
<dbReference type="SMART" id="SM00481">
    <property type="entry name" value="POLIIIAc"/>
    <property type="match status" value="1"/>
</dbReference>
<dbReference type="GO" id="GO:0035312">
    <property type="term" value="F:5'-3' DNA exonuclease activity"/>
    <property type="evidence" value="ECO:0007669"/>
    <property type="project" value="TreeGrafter"/>
</dbReference>
<dbReference type="SUPFAM" id="SSF89550">
    <property type="entry name" value="PHP domain-like"/>
    <property type="match status" value="1"/>
</dbReference>
<dbReference type="InterPro" id="IPR004013">
    <property type="entry name" value="PHP_dom"/>
</dbReference>
<dbReference type="Pfam" id="PF02811">
    <property type="entry name" value="PHP"/>
    <property type="match status" value="1"/>
</dbReference>
<dbReference type="InterPro" id="IPR003141">
    <property type="entry name" value="Pol/His_phosphatase_N"/>
</dbReference>
<proteinExistence type="predicted"/>
<dbReference type="GO" id="GO:0004534">
    <property type="term" value="F:5'-3' RNA exonuclease activity"/>
    <property type="evidence" value="ECO:0007669"/>
    <property type="project" value="TreeGrafter"/>
</dbReference>
<reference evidence="2" key="1">
    <citation type="journal article" date="2013" name="Sci. Rep.">
        <title>Metagenomics uncovers a new group of low GC and ultra-small marine Actinobacteria.</title>
        <authorList>
            <person name="Ghai R."/>
            <person name="Mizuno C.M."/>
            <person name="Picazo A."/>
            <person name="Camacho A."/>
            <person name="Rodriguez-Valera F."/>
        </authorList>
    </citation>
    <scope>NUCLEOTIDE SEQUENCE</scope>
</reference>
<dbReference type="PANTHER" id="PTHR42924:SF3">
    <property type="entry name" value="POLYMERASE_HISTIDINOL PHOSPHATASE N-TERMINAL DOMAIN-CONTAINING PROTEIN"/>
    <property type="match status" value="1"/>
</dbReference>
<organism evidence="2">
    <name type="scientific">Candidatus Actinomarina minuta</name>
    <dbReference type="NCBI Taxonomy" id="1389454"/>
    <lineage>
        <taxon>Bacteria</taxon>
        <taxon>Bacillati</taxon>
        <taxon>Actinomycetota</taxon>
        <taxon>Actinomycetes</taxon>
        <taxon>Candidatus Actinomarinidae</taxon>
        <taxon>Candidatus Actinomarinales</taxon>
        <taxon>Candidatus Actinomarineae</taxon>
        <taxon>Candidatus Actinomarinaceae</taxon>
        <taxon>Candidatus Actinomarina</taxon>
    </lineage>
</organism>
<dbReference type="Gene3D" id="1.10.150.650">
    <property type="match status" value="1"/>
</dbReference>
<dbReference type="InterPro" id="IPR016195">
    <property type="entry name" value="Pol/histidinol_Pase-like"/>
</dbReference>
<dbReference type="Gene3D" id="3.20.20.140">
    <property type="entry name" value="Metal-dependent hydrolases"/>
    <property type="match status" value="1"/>
</dbReference>
<evidence type="ECO:0000313" key="2">
    <source>
        <dbReference type="EMBL" id="AGQ20008.1"/>
    </source>
</evidence>
<dbReference type="InterPro" id="IPR052018">
    <property type="entry name" value="PHP_domain"/>
</dbReference>